<dbReference type="Proteomes" id="UP000037460">
    <property type="component" value="Unassembled WGS sequence"/>
</dbReference>
<sequence>MGTPSSTAMSFSWGRGRHGVLGDGTAEEGEAPPSSPRIVAGPLNGRRISQLCCGELHTLALTAEAGAVFSWGSGLMGALGHGGRSNELAPRRVEAVPFATQLAAGKHHSAALCPDGGGAVLAWGWDGWEGSACAKTPARLSHLPAGSARLIAAGAFHLSVLTKQDGVVSSGGGVVQAGVLRDVAIVQLAAGTRHTAVLTSDAQDTRDAGEVAAPLAEQLVVGGGYAFVLRSDGSAHARDARRAARIAGGARAASRLPRAR</sequence>
<dbReference type="AlphaFoldDB" id="A0A0M0JM20"/>
<name>A0A0M0JM20_9EUKA</name>
<accession>A0A0M0JM20</accession>
<dbReference type="Gene3D" id="2.130.10.30">
    <property type="entry name" value="Regulator of chromosome condensation 1/beta-lactamase-inhibitor protein II"/>
    <property type="match status" value="1"/>
</dbReference>
<dbReference type="Pfam" id="PF00415">
    <property type="entry name" value="RCC1"/>
    <property type="match status" value="2"/>
</dbReference>
<keyword evidence="5" id="KW-1185">Reference proteome</keyword>
<comment type="caution">
    <text evidence="4">The sequence shown here is derived from an EMBL/GenBank/DDBJ whole genome shotgun (WGS) entry which is preliminary data.</text>
</comment>
<evidence type="ECO:0000256" key="2">
    <source>
        <dbReference type="PROSITE-ProRule" id="PRU00235"/>
    </source>
</evidence>
<evidence type="ECO:0000313" key="4">
    <source>
        <dbReference type="EMBL" id="KOO27377.1"/>
    </source>
</evidence>
<feature type="region of interest" description="Disordered" evidence="3">
    <location>
        <begin position="1"/>
        <end position="37"/>
    </location>
</feature>
<organism evidence="4 5">
    <name type="scientific">Chrysochromulina tobinii</name>
    <dbReference type="NCBI Taxonomy" id="1460289"/>
    <lineage>
        <taxon>Eukaryota</taxon>
        <taxon>Haptista</taxon>
        <taxon>Haptophyta</taxon>
        <taxon>Prymnesiophyceae</taxon>
        <taxon>Prymnesiales</taxon>
        <taxon>Chrysochromulinaceae</taxon>
        <taxon>Chrysochromulina</taxon>
    </lineage>
</organism>
<dbReference type="OrthoDB" id="61110at2759"/>
<evidence type="ECO:0000313" key="5">
    <source>
        <dbReference type="Proteomes" id="UP000037460"/>
    </source>
</evidence>
<dbReference type="PANTHER" id="PTHR22870">
    <property type="entry name" value="REGULATOR OF CHROMOSOME CONDENSATION"/>
    <property type="match status" value="1"/>
</dbReference>
<dbReference type="InterPro" id="IPR009091">
    <property type="entry name" value="RCC1/BLIP-II"/>
</dbReference>
<dbReference type="EMBL" id="JWZX01002723">
    <property type="protein sequence ID" value="KOO27377.1"/>
    <property type="molecule type" value="Genomic_DNA"/>
</dbReference>
<reference evidence="5" key="1">
    <citation type="journal article" date="2015" name="PLoS Genet.">
        <title>Genome Sequence and Transcriptome Analyses of Chrysochromulina tobin: Metabolic Tools for Enhanced Algal Fitness in the Prominent Order Prymnesiales (Haptophyceae).</title>
        <authorList>
            <person name="Hovde B.T."/>
            <person name="Deodato C.R."/>
            <person name="Hunsperger H.M."/>
            <person name="Ryken S.A."/>
            <person name="Yost W."/>
            <person name="Jha R.K."/>
            <person name="Patterson J."/>
            <person name="Monnat R.J. Jr."/>
            <person name="Barlow S.B."/>
            <person name="Starkenburg S.R."/>
            <person name="Cattolico R.A."/>
        </authorList>
    </citation>
    <scope>NUCLEOTIDE SEQUENCE</scope>
    <source>
        <strain evidence="5">CCMP291</strain>
    </source>
</reference>
<evidence type="ECO:0000256" key="3">
    <source>
        <dbReference type="SAM" id="MobiDB-lite"/>
    </source>
</evidence>
<evidence type="ECO:0000256" key="1">
    <source>
        <dbReference type="ARBA" id="ARBA00022737"/>
    </source>
</evidence>
<protein>
    <submittedName>
        <fullName evidence="4">Putative e3 ubiquitin-protein ligase herc3</fullName>
    </submittedName>
</protein>
<feature type="compositionally biased region" description="Polar residues" evidence="3">
    <location>
        <begin position="1"/>
        <end position="10"/>
    </location>
</feature>
<proteinExistence type="predicted"/>
<dbReference type="InterPro" id="IPR051210">
    <property type="entry name" value="Ub_ligase/GEF_domain"/>
</dbReference>
<dbReference type="InterPro" id="IPR000408">
    <property type="entry name" value="Reg_chr_condens"/>
</dbReference>
<gene>
    <name evidence="4" type="ORF">Ctob_002114</name>
</gene>
<dbReference type="PANTHER" id="PTHR22870:SF408">
    <property type="entry name" value="OS09G0560450 PROTEIN"/>
    <property type="match status" value="1"/>
</dbReference>
<feature type="repeat" description="RCC1" evidence="2">
    <location>
        <begin position="66"/>
        <end position="115"/>
    </location>
</feature>
<feature type="repeat" description="RCC1" evidence="2">
    <location>
        <begin position="8"/>
        <end position="64"/>
    </location>
</feature>
<dbReference type="PROSITE" id="PS50012">
    <property type="entry name" value="RCC1_3"/>
    <property type="match status" value="2"/>
</dbReference>
<dbReference type="PROSITE" id="PS00626">
    <property type="entry name" value="RCC1_2"/>
    <property type="match status" value="1"/>
</dbReference>
<keyword evidence="1" id="KW-0677">Repeat</keyword>
<dbReference type="SUPFAM" id="SSF50985">
    <property type="entry name" value="RCC1/BLIP-II"/>
    <property type="match status" value="1"/>
</dbReference>